<feature type="chain" id="PRO_5009118968" description="Structural protein MipA" evidence="6">
    <location>
        <begin position="25"/>
        <end position="249"/>
    </location>
</feature>
<proteinExistence type="inferred from homology"/>
<keyword evidence="5" id="KW-0998">Cell outer membrane</keyword>
<dbReference type="RefSeq" id="WP_069015192.1">
    <property type="nucleotide sequence ID" value="NZ_LVJW01000006.1"/>
</dbReference>
<evidence type="ECO:0000313" key="7">
    <source>
        <dbReference type="EMBL" id="ODB95816.1"/>
    </source>
</evidence>
<sequence length="249" mass="28520">MLQNPKKHLALMGLFSLSMSVSLAAEQRVEFGVVASANSSFYEDVGQDYYLLPLLLVDYDRFYLQGIDAGYRFFEGETQSLALEVRRTFDGYESDDSDALKGMRDRDQAWEAGLVYEVSLLGGQTKAKLMHDISDTHNGFTGRLEYERSLLTSSTYMVNWFGGAEYWSRKKTDYYFGVTADEATSVRPVYTADESYNLFAGVNAVKRFNDRYSLIASAEYQWMTDEINDSPLTTRQDQWTLYAGIFYEF</sequence>
<dbReference type="EMBL" id="LVJZ01000003">
    <property type="protein sequence ID" value="ODB95816.1"/>
    <property type="molecule type" value="Genomic_DNA"/>
</dbReference>
<dbReference type="PANTHER" id="PTHR38776">
    <property type="entry name" value="MLTA-INTERACTING PROTEIN-RELATED"/>
    <property type="match status" value="1"/>
</dbReference>
<comment type="similarity">
    <text evidence="2">Belongs to the MipA/OmpV family.</text>
</comment>
<dbReference type="OrthoDB" id="8562138at2"/>
<comment type="caution">
    <text evidence="7">The sequence shown here is derived from an EMBL/GenBank/DDBJ whole genome shotgun (WGS) entry which is preliminary data.</text>
</comment>
<dbReference type="PANTHER" id="PTHR38776:SF1">
    <property type="entry name" value="MLTA-INTERACTING PROTEIN-RELATED"/>
    <property type="match status" value="1"/>
</dbReference>
<keyword evidence="4" id="KW-0472">Membrane</keyword>
<dbReference type="GO" id="GO:0009279">
    <property type="term" value="C:cell outer membrane"/>
    <property type="evidence" value="ECO:0007669"/>
    <property type="project" value="UniProtKB-SubCell"/>
</dbReference>
<gene>
    <name evidence="7" type="ORF">A3196_03035</name>
</gene>
<evidence type="ECO:0000256" key="6">
    <source>
        <dbReference type="SAM" id="SignalP"/>
    </source>
</evidence>
<dbReference type="Proteomes" id="UP000094849">
    <property type="component" value="Unassembled WGS sequence"/>
</dbReference>
<evidence type="ECO:0000256" key="5">
    <source>
        <dbReference type="ARBA" id="ARBA00023237"/>
    </source>
</evidence>
<evidence type="ECO:0000256" key="3">
    <source>
        <dbReference type="ARBA" id="ARBA00022729"/>
    </source>
</evidence>
<reference evidence="7 8" key="1">
    <citation type="submission" date="2016-03" db="EMBL/GenBank/DDBJ databases">
        <title>Chemosynthetic sulphur-oxidizing symbionts of marine invertebrate animals are capable of nitrogen fixation.</title>
        <authorList>
            <person name="Petersen J.M."/>
            <person name="Kemper A."/>
            <person name="Gruber-Vodicka H."/>
            <person name="Cardini U."/>
            <person name="Geest Mvander."/>
            <person name="Kleiner M."/>
            <person name="Bulgheresi S."/>
            <person name="Fussmann M."/>
            <person name="Herbold C."/>
            <person name="Seah B.K.B."/>
            <person name="Antony C.Paul."/>
            <person name="Liu D."/>
            <person name="Belitz A."/>
            <person name="Weber M."/>
        </authorList>
    </citation>
    <scope>NUCLEOTIDE SEQUENCE [LARGE SCALE GENOMIC DNA]</scope>
    <source>
        <strain evidence="7">G_D</strain>
    </source>
</reference>
<evidence type="ECO:0000256" key="1">
    <source>
        <dbReference type="ARBA" id="ARBA00004442"/>
    </source>
</evidence>
<keyword evidence="3 6" id="KW-0732">Signal</keyword>
<evidence type="ECO:0008006" key="9">
    <source>
        <dbReference type="Google" id="ProtNLM"/>
    </source>
</evidence>
<dbReference type="InterPro" id="IPR010583">
    <property type="entry name" value="MipA"/>
</dbReference>
<organism evidence="7 8">
    <name type="scientific">Candidatus Thiodiazotropha endoloripes</name>
    <dbReference type="NCBI Taxonomy" id="1818881"/>
    <lineage>
        <taxon>Bacteria</taxon>
        <taxon>Pseudomonadati</taxon>
        <taxon>Pseudomonadota</taxon>
        <taxon>Gammaproteobacteria</taxon>
        <taxon>Chromatiales</taxon>
        <taxon>Sedimenticolaceae</taxon>
        <taxon>Candidatus Thiodiazotropha</taxon>
    </lineage>
</organism>
<evidence type="ECO:0000256" key="4">
    <source>
        <dbReference type="ARBA" id="ARBA00023136"/>
    </source>
</evidence>
<dbReference type="Pfam" id="PF06629">
    <property type="entry name" value="MipA"/>
    <property type="match status" value="1"/>
</dbReference>
<feature type="signal peptide" evidence="6">
    <location>
        <begin position="1"/>
        <end position="24"/>
    </location>
</feature>
<evidence type="ECO:0000313" key="8">
    <source>
        <dbReference type="Proteomes" id="UP000094849"/>
    </source>
</evidence>
<dbReference type="AlphaFoldDB" id="A0A1E2UM44"/>
<evidence type="ECO:0000256" key="2">
    <source>
        <dbReference type="ARBA" id="ARBA00005722"/>
    </source>
</evidence>
<accession>A0A1E2UM44</accession>
<dbReference type="STRING" id="1818881.A3196_03035"/>
<comment type="subcellular location">
    <subcellularLocation>
        <location evidence="1">Cell outer membrane</location>
    </subcellularLocation>
</comment>
<keyword evidence="8" id="KW-1185">Reference proteome</keyword>
<name>A0A1E2UM44_9GAMM</name>
<protein>
    <recommendedName>
        <fullName evidence="9">Structural protein MipA</fullName>
    </recommendedName>
</protein>